<evidence type="ECO:0000313" key="2">
    <source>
        <dbReference type="Proteomes" id="UP000533641"/>
    </source>
</evidence>
<evidence type="ECO:0000313" key="1">
    <source>
        <dbReference type="EMBL" id="MBB4278850.1"/>
    </source>
</evidence>
<organism evidence="1 2">
    <name type="scientific">Rhizobium mongolense</name>
    <dbReference type="NCBI Taxonomy" id="57676"/>
    <lineage>
        <taxon>Bacteria</taxon>
        <taxon>Pseudomonadati</taxon>
        <taxon>Pseudomonadota</taxon>
        <taxon>Alphaproteobacteria</taxon>
        <taxon>Hyphomicrobiales</taxon>
        <taxon>Rhizobiaceae</taxon>
        <taxon>Rhizobium/Agrobacterium group</taxon>
        <taxon>Rhizobium</taxon>
    </lineage>
</organism>
<reference evidence="1 2" key="1">
    <citation type="submission" date="2020-08" db="EMBL/GenBank/DDBJ databases">
        <title>Genomic Encyclopedia of Type Strains, Phase IV (KMG-V): Genome sequencing to study the core and pangenomes of soil and plant-associated prokaryotes.</title>
        <authorList>
            <person name="Whitman W."/>
        </authorList>
    </citation>
    <scope>NUCLEOTIDE SEQUENCE [LARGE SCALE GENOMIC DNA]</scope>
    <source>
        <strain evidence="1 2">SEMIA 402</strain>
    </source>
</reference>
<protein>
    <submittedName>
        <fullName evidence="1">Uncharacterized protein</fullName>
    </submittedName>
</protein>
<dbReference type="AlphaFoldDB" id="A0A7W6RVR4"/>
<accession>A0A7W6RVR4</accession>
<gene>
    <name evidence="1" type="ORF">GGE12_006661</name>
</gene>
<dbReference type="EMBL" id="JACIGM010000021">
    <property type="protein sequence ID" value="MBB4278850.1"/>
    <property type="molecule type" value="Genomic_DNA"/>
</dbReference>
<dbReference type="Proteomes" id="UP000533641">
    <property type="component" value="Unassembled WGS sequence"/>
</dbReference>
<dbReference type="RefSeq" id="WP_246778773.1">
    <property type="nucleotide sequence ID" value="NZ_JACIGM010000021.1"/>
</dbReference>
<sequence>MQPDLRPLRDWRRDQRAERVAGRDRQRSIEDPSGRICDVIFPIVGKDKLAAIVKESQAGRLIGAYIR</sequence>
<name>A0A7W6RVR4_9HYPH</name>
<comment type="caution">
    <text evidence="1">The sequence shown here is derived from an EMBL/GenBank/DDBJ whole genome shotgun (WGS) entry which is preliminary data.</text>
</comment>
<proteinExistence type="predicted"/>